<dbReference type="EMBL" id="FUZP01000001">
    <property type="protein sequence ID" value="SKC55068.1"/>
    <property type="molecule type" value="Genomic_DNA"/>
</dbReference>
<name>A0A1T5JV67_9MICO</name>
<gene>
    <name evidence="1" type="ORF">SAMN06309945_1891</name>
</gene>
<proteinExistence type="predicted"/>
<evidence type="ECO:0000313" key="1">
    <source>
        <dbReference type="EMBL" id="SKC55068.1"/>
    </source>
</evidence>
<keyword evidence="2" id="KW-1185">Reference proteome</keyword>
<sequence>MLVGPRRIVVDQRRRHHQVSCNPFGVLFGQSLQFVSSNPIEVVGLHTLRDVGVIVPRTNRAQLPSHSLLFGQLFFLGTGIAITAGGASVARPQGVFPPTTIIAPSSTIAVAIARTIGTPRIVAPASVVTSRETISTALLPASATRAPSERTLGALPVASTTEGTLTAVAVPSTTRAR</sequence>
<accession>A0A1T5JV67</accession>
<protein>
    <submittedName>
        <fullName evidence="1">Uncharacterized protein</fullName>
    </submittedName>
</protein>
<organism evidence="1 2">
    <name type="scientific">Okibacterium fritillariae</name>
    <dbReference type="NCBI Taxonomy" id="123320"/>
    <lineage>
        <taxon>Bacteria</taxon>
        <taxon>Bacillati</taxon>
        <taxon>Actinomycetota</taxon>
        <taxon>Actinomycetes</taxon>
        <taxon>Micrococcales</taxon>
        <taxon>Microbacteriaceae</taxon>
        <taxon>Okibacterium</taxon>
    </lineage>
</organism>
<evidence type="ECO:0000313" key="2">
    <source>
        <dbReference type="Proteomes" id="UP000190857"/>
    </source>
</evidence>
<dbReference type="AlphaFoldDB" id="A0A1T5JV67"/>
<dbReference type="Proteomes" id="UP000190857">
    <property type="component" value="Unassembled WGS sequence"/>
</dbReference>
<reference evidence="1 2" key="1">
    <citation type="submission" date="2017-02" db="EMBL/GenBank/DDBJ databases">
        <authorList>
            <person name="Peterson S.W."/>
        </authorList>
    </citation>
    <scope>NUCLEOTIDE SEQUENCE [LARGE SCALE GENOMIC DNA]</scope>
    <source>
        <strain evidence="1 2">VKM Ac-2059</strain>
    </source>
</reference>